<dbReference type="Proteomes" id="UP000306509">
    <property type="component" value="Unassembled WGS sequence"/>
</dbReference>
<feature type="transmembrane region" description="Helical" evidence="7">
    <location>
        <begin position="423"/>
        <end position="449"/>
    </location>
</feature>
<evidence type="ECO:0000256" key="3">
    <source>
        <dbReference type="ARBA" id="ARBA00022679"/>
    </source>
</evidence>
<dbReference type="PANTHER" id="PTHR43867">
    <property type="entry name" value="CELLULOSE SYNTHASE CATALYTIC SUBUNIT A [UDP-FORMING]"/>
    <property type="match status" value="1"/>
</dbReference>
<feature type="domain" description="Glycosyltransferase 2-like" evidence="8">
    <location>
        <begin position="69"/>
        <end position="235"/>
    </location>
</feature>
<reference evidence="9 10" key="1">
    <citation type="journal article" date="2019" name="Anaerobe">
        <title>Detection of Robinsoniella peoriensis in multiple bone samples of a trauma patient.</title>
        <authorList>
            <person name="Schrottner P."/>
            <person name="Hartwich K."/>
            <person name="Bunk B."/>
            <person name="Schober I."/>
            <person name="Helbig S."/>
            <person name="Rudolph W.W."/>
            <person name="Gunzer F."/>
        </authorList>
    </citation>
    <scope>NUCLEOTIDE SEQUENCE [LARGE SCALE GENOMIC DNA]</scope>
    <source>
        <strain evidence="9 10">DSM 106044</strain>
    </source>
</reference>
<name>A0A4U8QDA1_9FIRM</name>
<accession>A0A4U8QDA1</accession>
<dbReference type="PANTHER" id="PTHR43867:SF2">
    <property type="entry name" value="CELLULOSE SYNTHASE CATALYTIC SUBUNIT A [UDP-FORMING]"/>
    <property type="match status" value="1"/>
</dbReference>
<evidence type="ECO:0000313" key="10">
    <source>
        <dbReference type="Proteomes" id="UP000306509"/>
    </source>
</evidence>
<dbReference type="SUPFAM" id="SSF53448">
    <property type="entry name" value="Nucleotide-diphospho-sugar transferases"/>
    <property type="match status" value="1"/>
</dbReference>
<dbReference type="InterPro" id="IPR001173">
    <property type="entry name" value="Glyco_trans_2-like"/>
</dbReference>
<dbReference type="GO" id="GO:0006011">
    <property type="term" value="P:UDP-alpha-D-glucose metabolic process"/>
    <property type="evidence" value="ECO:0007669"/>
    <property type="project" value="InterPro"/>
</dbReference>
<evidence type="ECO:0000256" key="7">
    <source>
        <dbReference type="SAM" id="Phobius"/>
    </source>
</evidence>
<dbReference type="CDD" id="cd06421">
    <property type="entry name" value="CESA_CelA_like"/>
    <property type="match status" value="1"/>
</dbReference>
<dbReference type="PRINTS" id="PR01439">
    <property type="entry name" value="CELLSNTHASEA"/>
</dbReference>
<dbReference type="STRING" id="180332.GCA_000797495_02609"/>
<feature type="transmembrane region" description="Helical" evidence="7">
    <location>
        <begin position="348"/>
        <end position="370"/>
    </location>
</feature>
<evidence type="ECO:0000313" key="9">
    <source>
        <dbReference type="EMBL" id="TLD03057.1"/>
    </source>
</evidence>
<dbReference type="RefSeq" id="WP_161597249.1">
    <property type="nucleotide sequence ID" value="NZ_QGQD01000001.1"/>
</dbReference>
<dbReference type="InterPro" id="IPR003919">
    <property type="entry name" value="Cell_synth_A"/>
</dbReference>
<comment type="caution">
    <text evidence="9">The sequence shown here is derived from an EMBL/GenBank/DDBJ whole genome shotgun (WGS) entry which is preliminary data.</text>
</comment>
<keyword evidence="5 7" id="KW-1133">Transmembrane helix</keyword>
<feature type="transmembrane region" description="Helical" evidence="7">
    <location>
        <begin position="455"/>
        <end position="477"/>
    </location>
</feature>
<dbReference type="Pfam" id="PF00535">
    <property type="entry name" value="Glycos_transf_2"/>
    <property type="match status" value="1"/>
</dbReference>
<keyword evidence="6 7" id="KW-0472">Membrane</keyword>
<dbReference type="EMBL" id="QGQD01000001">
    <property type="protein sequence ID" value="TLD03057.1"/>
    <property type="molecule type" value="Genomic_DNA"/>
</dbReference>
<proteinExistence type="predicted"/>
<evidence type="ECO:0000256" key="6">
    <source>
        <dbReference type="ARBA" id="ARBA00023136"/>
    </source>
</evidence>
<dbReference type="EC" id="2.4.1.12" evidence="9"/>
<evidence type="ECO:0000256" key="1">
    <source>
        <dbReference type="ARBA" id="ARBA00004141"/>
    </source>
</evidence>
<dbReference type="GO" id="GO:0016760">
    <property type="term" value="F:cellulose synthase (UDP-forming) activity"/>
    <property type="evidence" value="ECO:0007669"/>
    <property type="project" value="UniProtKB-EC"/>
</dbReference>
<dbReference type="Gene3D" id="3.90.550.10">
    <property type="entry name" value="Spore Coat Polysaccharide Biosynthesis Protein SpsA, Chain A"/>
    <property type="match status" value="1"/>
</dbReference>
<gene>
    <name evidence="9" type="primary">bcsA</name>
    <name evidence="9" type="ORF">DSM106044_00081</name>
</gene>
<dbReference type="AlphaFoldDB" id="A0A4U8QDA1"/>
<keyword evidence="3 9" id="KW-0808">Transferase</keyword>
<comment type="subcellular location">
    <subcellularLocation>
        <location evidence="1">Membrane</location>
        <topology evidence="1">Multi-pass membrane protein</topology>
    </subcellularLocation>
</comment>
<dbReference type="InterPro" id="IPR029044">
    <property type="entry name" value="Nucleotide-diphossugar_trans"/>
</dbReference>
<sequence>MITFIYIVWRVTVIPTASIMELCLGGLLLGGELLGIAQFLISQLLLSRKYKLKKKSLDDFGGHIPTVDIFICTYNEGEDLVETTVLAALNLDYPKDNLNIYICDDGQRRYMKRLAARCGVNYMTRGSNEGAKAGNLNNALLHSSGELFAVLDADMICSKNFLKHTVGYFSDAETAFVQTPQVYYNKDMYQRNLGSEIPNEQDFFMREIQESRAAVGAVLHVGTNAVFRRDSIMDIGMYPTNTITEDMAVGMLLQAAGYQSVFINEVLVLGLTASTYTDLVIQRDRWCRGNIQTSREYHPLRMKGLSSWQKLAYLGGDIYWYTGFSKLIFTFCPIWFLLTTKLAMQADLAGILTFFLPFFIGQMTSFYAMISNTRSLKWAHYYEIAMAPHMCLSVLREFFSASLNFAVTPKEMRDDRSHFQAQVILPHMVIAAITLFSWITGGLFLHLGYITLIPFVVNLVWSIYNFMGIVICIRVAYHIGNTPRSDYSTVKSGHKITVETETESYPGEVMSFLESGMYIHVQAPLYFTKVRIRMQYQDLDVYLDGTLKMSGSQGLFKYDWLNLNQKRAIVGVYVEHLQPSFNVEKTMIYLDSASC</sequence>
<dbReference type="GO" id="GO:0005886">
    <property type="term" value="C:plasma membrane"/>
    <property type="evidence" value="ECO:0007669"/>
    <property type="project" value="TreeGrafter"/>
</dbReference>
<keyword evidence="10" id="KW-1185">Reference proteome</keyword>
<keyword evidence="2 9" id="KW-0328">Glycosyltransferase</keyword>
<dbReference type="GO" id="GO:0035438">
    <property type="term" value="F:cyclic-di-GMP binding"/>
    <property type="evidence" value="ECO:0007669"/>
    <property type="project" value="InterPro"/>
</dbReference>
<organism evidence="9 10">
    <name type="scientific">Robinsoniella peoriensis</name>
    <dbReference type="NCBI Taxonomy" id="180332"/>
    <lineage>
        <taxon>Bacteria</taxon>
        <taxon>Bacillati</taxon>
        <taxon>Bacillota</taxon>
        <taxon>Clostridia</taxon>
        <taxon>Lachnospirales</taxon>
        <taxon>Lachnospiraceae</taxon>
        <taxon>Robinsoniella</taxon>
    </lineage>
</organism>
<dbReference type="InterPro" id="IPR050321">
    <property type="entry name" value="Glycosyltr_2/OpgH_subfam"/>
</dbReference>
<evidence type="ECO:0000259" key="8">
    <source>
        <dbReference type="Pfam" id="PF00535"/>
    </source>
</evidence>
<feature type="transmembrane region" description="Helical" evidence="7">
    <location>
        <begin position="311"/>
        <end position="336"/>
    </location>
</feature>
<evidence type="ECO:0000256" key="4">
    <source>
        <dbReference type="ARBA" id="ARBA00022692"/>
    </source>
</evidence>
<evidence type="ECO:0000256" key="2">
    <source>
        <dbReference type="ARBA" id="ARBA00022676"/>
    </source>
</evidence>
<protein>
    <submittedName>
        <fullName evidence="9">Cellulose synthase catalytic subunit [UDP-forming]</fullName>
        <ecNumber evidence="9">2.4.1.12</ecNumber>
    </submittedName>
</protein>
<evidence type="ECO:0000256" key="5">
    <source>
        <dbReference type="ARBA" id="ARBA00022989"/>
    </source>
</evidence>
<keyword evidence="4 7" id="KW-0812">Transmembrane</keyword>